<dbReference type="Gene3D" id="2.60.120.10">
    <property type="entry name" value="Jelly Rolls"/>
    <property type="match status" value="1"/>
</dbReference>
<feature type="domain" description="Cupin type-2" evidence="1">
    <location>
        <begin position="49"/>
        <end position="113"/>
    </location>
</feature>
<protein>
    <submittedName>
        <fullName evidence="2">Cupin domain-containing protein</fullName>
    </submittedName>
</protein>
<reference evidence="3" key="1">
    <citation type="journal article" date="2019" name="Int. J. Syst. Evol. Microbiol.">
        <title>The Global Catalogue of Microorganisms (GCM) 10K type strain sequencing project: providing services to taxonomists for standard genome sequencing and annotation.</title>
        <authorList>
            <consortium name="The Broad Institute Genomics Platform"/>
            <consortium name="The Broad Institute Genome Sequencing Center for Infectious Disease"/>
            <person name="Wu L."/>
            <person name="Ma J."/>
        </authorList>
    </citation>
    <scope>NUCLEOTIDE SEQUENCE [LARGE SCALE GENOMIC DNA]</scope>
    <source>
        <strain evidence="3">CGMCC 1.10759</strain>
    </source>
</reference>
<evidence type="ECO:0000313" key="2">
    <source>
        <dbReference type="EMBL" id="MFC4313675.1"/>
    </source>
</evidence>
<dbReference type="InterPro" id="IPR053146">
    <property type="entry name" value="QDO-like"/>
</dbReference>
<gene>
    <name evidence="2" type="ORF">ACFPN2_31670</name>
</gene>
<dbReference type="Proteomes" id="UP001595904">
    <property type="component" value="Unassembled WGS sequence"/>
</dbReference>
<accession>A0ABV8T2Y2</accession>
<dbReference type="InterPro" id="IPR011051">
    <property type="entry name" value="RmlC_Cupin_sf"/>
</dbReference>
<dbReference type="PANTHER" id="PTHR36440:SF1">
    <property type="entry name" value="PUTATIVE (AFU_ORTHOLOGUE AFUA_8G07350)-RELATED"/>
    <property type="match status" value="1"/>
</dbReference>
<evidence type="ECO:0000259" key="1">
    <source>
        <dbReference type="Pfam" id="PF07883"/>
    </source>
</evidence>
<dbReference type="SUPFAM" id="SSF51182">
    <property type="entry name" value="RmlC-like cupins"/>
    <property type="match status" value="1"/>
</dbReference>
<dbReference type="RefSeq" id="WP_380604204.1">
    <property type="nucleotide sequence ID" value="NZ_JBHSDU010000015.1"/>
</dbReference>
<sequence length="143" mass="15679">MEPTNKPQRTAAIVAPGQGRVYPMGKMRAVFKADLGETGARYSISEWWLEPNTSGPGAHSHPEDHVYYVIEGELNVFFDGAWSQAERGSYILIPGGTTHDFQNRGAARVGFMSINVPGGFEREMPGIVEWFAENPPGEAIPKS</sequence>
<keyword evidence="3" id="KW-1185">Reference proteome</keyword>
<proteinExistence type="predicted"/>
<organism evidence="2 3">
    <name type="scientific">Steroidobacter flavus</name>
    <dbReference type="NCBI Taxonomy" id="1842136"/>
    <lineage>
        <taxon>Bacteria</taxon>
        <taxon>Pseudomonadati</taxon>
        <taxon>Pseudomonadota</taxon>
        <taxon>Gammaproteobacteria</taxon>
        <taxon>Steroidobacterales</taxon>
        <taxon>Steroidobacteraceae</taxon>
        <taxon>Steroidobacter</taxon>
    </lineage>
</organism>
<dbReference type="InterPro" id="IPR014710">
    <property type="entry name" value="RmlC-like_jellyroll"/>
</dbReference>
<dbReference type="PANTHER" id="PTHR36440">
    <property type="entry name" value="PUTATIVE (AFU_ORTHOLOGUE AFUA_8G07350)-RELATED"/>
    <property type="match status" value="1"/>
</dbReference>
<evidence type="ECO:0000313" key="3">
    <source>
        <dbReference type="Proteomes" id="UP001595904"/>
    </source>
</evidence>
<comment type="caution">
    <text evidence="2">The sequence shown here is derived from an EMBL/GenBank/DDBJ whole genome shotgun (WGS) entry which is preliminary data.</text>
</comment>
<name>A0ABV8T2Y2_9GAMM</name>
<dbReference type="Pfam" id="PF07883">
    <property type="entry name" value="Cupin_2"/>
    <property type="match status" value="1"/>
</dbReference>
<dbReference type="InterPro" id="IPR013096">
    <property type="entry name" value="Cupin_2"/>
</dbReference>
<dbReference type="EMBL" id="JBHSDU010000015">
    <property type="protein sequence ID" value="MFC4313675.1"/>
    <property type="molecule type" value="Genomic_DNA"/>
</dbReference>